<dbReference type="AlphaFoldDB" id="A0A2A6BQ59"/>
<gene>
    <name evidence="1" type="primary">WBGene00275090</name>
</gene>
<dbReference type="Proteomes" id="UP000005239">
    <property type="component" value="Unassembled WGS sequence"/>
</dbReference>
<protein>
    <submittedName>
        <fullName evidence="1">Uncharacterized protein</fullName>
    </submittedName>
</protein>
<name>A0A2A6BQ59_PRIPA</name>
<dbReference type="EnsemblMetazoa" id="PPA36721.1">
    <property type="protein sequence ID" value="PPA36721.1"/>
    <property type="gene ID" value="WBGene00275090"/>
</dbReference>
<organism evidence="1 2">
    <name type="scientific">Pristionchus pacificus</name>
    <name type="common">Parasitic nematode worm</name>
    <dbReference type="NCBI Taxonomy" id="54126"/>
    <lineage>
        <taxon>Eukaryota</taxon>
        <taxon>Metazoa</taxon>
        <taxon>Ecdysozoa</taxon>
        <taxon>Nematoda</taxon>
        <taxon>Chromadorea</taxon>
        <taxon>Rhabditida</taxon>
        <taxon>Rhabditina</taxon>
        <taxon>Diplogasteromorpha</taxon>
        <taxon>Diplogasteroidea</taxon>
        <taxon>Neodiplogasteridae</taxon>
        <taxon>Pristionchus</taxon>
    </lineage>
</organism>
<proteinExistence type="predicted"/>
<keyword evidence="2" id="KW-1185">Reference proteome</keyword>
<accession>A0A8R1YUL9</accession>
<evidence type="ECO:0000313" key="2">
    <source>
        <dbReference type="Proteomes" id="UP000005239"/>
    </source>
</evidence>
<accession>A0A2A6BQ59</accession>
<reference evidence="2" key="1">
    <citation type="journal article" date="2008" name="Nat. Genet.">
        <title>The Pristionchus pacificus genome provides a unique perspective on nematode lifestyle and parasitism.</title>
        <authorList>
            <person name="Dieterich C."/>
            <person name="Clifton S.W."/>
            <person name="Schuster L.N."/>
            <person name="Chinwalla A."/>
            <person name="Delehaunty K."/>
            <person name="Dinkelacker I."/>
            <person name="Fulton L."/>
            <person name="Fulton R."/>
            <person name="Godfrey J."/>
            <person name="Minx P."/>
            <person name="Mitreva M."/>
            <person name="Roeseler W."/>
            <person name="Tian H."/>
            <person name="Witte H."/>
            <person name="Yang S.P."/>
            <person name="Wilson R.K."/>
            <person name="Sommer R.J."/>
        </authorList>
    </citation>
    <scope>NUCLEOTIDE SEQUENCE [LARGE SCALE GENOMIC DNA]</scope>
    <source>
        <strain evidence="2">PS312</strain>
    </source>
</reference>
<sequence length="110" mass="12518">MSSLVDFECEHSIPRIIQLCLAPDTVKLWSDGLIGDQGIQGVSLWRYNLHNEYDLPMNKCAYNGGEVAIFRPIHDTCTTLRSFEDKATYYVCECREPLCNPNIASDVTRM</sequence>
<reference evidence="1" key="2">
    <citation type="submission" date="2022-06" db="UniProtKB">
        <authorList>
            <consortium name="EnsemblMetazoa"/>
        </authorList>
    </citation>
    <scope>IDENTIFICATION</scope>
    <source>
        <strain evidence="1">PS312</strain>
    </source>
</reference>
<evidence type="ECO:0000313" key="1">
    <source>
        <dbReference type="EnsemblMetazoa" id="PPA36721.1"/>
    </source>
</evidence>